<dbReference type="GO" id="GO:0016020">
    <property type="term" value="C:membrane"/>
    <property type="evidence" value="ECO:0007669"/>
    <property type="project" value="UniProtKB-SubCell"/>
</dbReference>
<comment type="similarity">
    <text evidence="2 6">Belongs to the multi antimicrobial extrusion (MATE) (TC 2.A.66.1) family.</text>
</comment>
<keyword evidence="8" id="KW-1185">Reference proteome</keyword>
<feature type="transmembrane region" description="Helical" evidence="6">
    <location>
        <begin position="116"/>
        <end position="139"/>
    </location>
</feature>
<evidence type="ECO:0000256" key="2">
    <source>
        <dbReference type="ARBA" id="ARBA00010199"/>
    </source>
</evidence>
<dbReference type="PANTHER" id="PTHR11206">
    <property type="entry name" value="MULTIDRUG RESISTANCE PROTEIN"/>
    <property type="match status" value="1"/>
</dbReference>
<dbReference type="GO" id="GO:0042910">
    <property type="term" value="F:xenobiotic transmembrane transporter activity"/>
    <property type="evidence" value="ECO:0007669"/>
    <property type="project" value="InterPro"/>
</dbReference>
<keyword evidence="5 6" id="KW-0472">Membrane</keyword>
<dbReference type="Proteomes" id="UP000822688">
    <property type="component" value="Chromosome 4"/>
</dbReference>
<dbReference type="GO" id="GO:0015297">
    <property type="term" value="F:antiporter activity"/>
    <property type="evidence" value="ECO:0007669"/>
    <property type="project" value="InterPro"/>
</dbReference>
<dbReference type="InterPro" id="IPR045069">
    <property type="entry name" value="MATE_euk"/>
</dbReference>
<feature type="transmembrane region" description="Helical" evidence="6">
    <location>
        <begin position="453"/>
        <end position="473"/>
    </location>
</feature>
<dbReference type="NCBIfam" id="TIGR00797">
    <property type="entry name" value="matE"/>
    <property type="match status" value="1"/>
</dbReference>
<feature type="transmembrane region" description="Helical" evidence="6">
    <location>
        <begin position="332"/>
        <end position="356"/>
    </location>
</feature>
<evidence type="ECO:0000256" key="5">
    <source>
        <dbReference type="ARBA" id="ARBA00023136"/>
    </source>
</evidence>
<gene>
    <name evidence="7" type="ORF">KC19_4G191800</name>
</gene>
<name>A0A8T0ICQ1_CERPU</name>
<proteinExistence type="inferred from homology"/>
<keyword evidence="4 6" id="KW-1133">Transmembrane helix</keyword>
<feature type="transmembrane region" description="Helical" evidence="6">
    <location>
        <begin position="377"/>
        <end position="400"/>
    </location>
</feature>
<evidence type="ECO:0000256" key="3">
    <source>
        <dbReference type="ARBA" id="ARBA00022692"/>
    </source>
</evidence>
<evidence type="ECO:0000256" key="1">
    <source>
        <dbReference type="ARBA" id="ARBA00004141"/>
    </source>
</evidence>
<feature type="transmembrane region" description="Helical" evidence="6">
    <location>
        <begin position="479"/>
        <end position="501"/>
    </location>
</feature>
<dbReference type="CDD" id="cd13132">
    <property type="entry name" value="MATE_eukaryotic"/>
    <property type="match status" value="1"/>
</dbReference>
<dbReference type="Pfam" id="PF01554">
    <property type="entry name" value="MatE"/>
    <property type="match status" value="2"/>
</dbReference>
<feature type="transmembrane region" description="Helical" evidence="6">
    <location>
        <begin position="79"/>
        <end position="104"/>
    </location>
</feature>
<feature type="transmembrane region" description="Helical" evidence="6">
    <location>
        <begin position="197"/>
        <end position="215"/>
    </location>
</feature>
<feature type="transmembrane region" description="Helical" evidence="6">
    <location>
        <begin position="420"/>
        <end position="441"/>
    </location>
</feature>
<sequence length="552" mass="59868">MEDDDQSTMAMAMGEEFAEPLINGEINPPTVTSSVFTVAENYIAVTRPLSDGHGNNPVSHDPEEKGTSRWVWAEVREQCWLAGPIMGMYLLQYVMAIAGVVFIGHLGSFPLAAASLTNSFCGITGFTFLAGLASALETLCGQAYGAKQYHLLGIYLQRAVFILLVAAVPVGILWLNMASILVALGEDPVIAHAAQSYVHWLLPVLVSYGMLFPLIKFFQTQRAVFQLMICSAVTVVFHVPLCWLIIDKLQVGLNGAAIAMNISMFFNLCLLFSFLRFSSRFEKTFISFSWEAFQDFGDFFRLAIPSAIMMCLEHWCYEILTLVAGVLPNSQLVLASFSICMGLLALSNMTSLALGVATSVRVSNELGAGKPHAARSVVAVSLVLGLVNGSIMASLIYSLRNVWGWGFTNDAEVVQQVAHIVPYLSGLAIIYAIQAILSGVVRGIGWQRAGAMANLGAYYGVGLPVALLLVFKFELDGRGLWLGMGCGLLTQTMALISVLMCTNWDKLAQEALLRSLSFSARLPTLAPPALEKPLLEDERSHEDLQRVSSAAA</sequence>
<evidence type="ECO:0000256" key="4">
    <source>
        <dbReference type="ARBA" id="ARBA00022989"/>
    </source>
</evidence>
<organism evidence="7 8">
    <name type="scientific">Ceratodon purpureus</name>
    <name type="common">Fire moss</name>
    <name type="synonym">Dicranum purpureum</name>
    <dbReference type="NCBI Taxonomy" id="3225"/>
    <lineage>
        <taxon>Eukaryota</taxon>
        <taxon>Viridiplantae</taxon>
        <taxon>Streptophyta</taxon>
        <taxon>Embryophyta</taxon>
        <taxon>Bryophyta</taxon>
        <taxon>Bryophytina</taxon>
        <taxon>Bryopsida</taxon>
        <taxon>Dicranidae</taxon>
        <taxon>Pseudoditrichales</taxon>
        <taxon>Ditrichaceae</taxon>
        <taxon>Ceratodon</taxon>
    </lineage>
</organism>
<dbReference type="GO" id="GO:1990961">
    <property type="term" value="P:xenobiotic detoxification by transmembrane export across the plasma membrane"/>
    <property type="evidence" value="ECO:0007669"/>
    <property type="project" value="InterPro"/>
</dbReference>
<feature type="transmembrane region" description="Helical" evidence="6">
    <location>
        <begin position="258"/>
        <end position="278"/>
    </location>
</feature>
<evidence type="ECO:0000313" key="7">
    <source>
        <dbReference type="EMBL" id="KAG0580689.1"/>
    </source>
</evidence>
<comment type="caution">
    <text evidence="7">The sequence shown here is derived from an EMBL/GenBank/DDBJ whole genome shotgun (WGS) entry which is preliminary data.</text>
</comment>
<dbReference type="AlphaFoldDB" id="A0A8T0ICQ1"/>
<feature type="transmembrane region" description="Helical" evidence="6">
    <location>
        <begin position="299"/>
        <end position="320"/>
    </location>
</feature>
<evidence type="ECO:0000313" key="8">
    <source>
        <dbReference type="Proteomes" id="UP000822688"/>
    </source>
</evidence>
<evidence type="ECO:0000256" key="6">
    <source>
        <dbReference type="RuleBase" id="RU004914"/>
    </source>
</evidence>
<feature type="transmembrane region" description="Helical" evidence="6">
    <location>
        <begin position="160"/>
        <end position="185"/>
    </location>
</feature>
<reference evidence="7" key="1">
    <citation type="submission" date="2020-06" db="EMBL/GenBank/DDBJ databases">
        <title>WGS assembly of Ceratodon purpureus strain R40.</title>
        <authorList>
            <person name="Carey S.B."/>
            <person name="Jenkins J."/>
            <person name="Shu S."/>
            <person name="Lovell J.T."/>
            <person name="Sreedasyam A."/>
            <person name="Maumus F."/>
            <person name="Tiley G.P."/>
            <person name="Fernandez-Pozo N."/>
            <person name="Barry K."/>
            <person name="Chen C."/>
            <person name="Wang M."/>
            <person name="Lipzen A."/>
            <person name="Daum C."/>
            <person name="Saski C.A."/>
            <person name="Payton A.C."/>
            <person name="Mcbreen J.C."/>
            <person name="Conrad R.E."/>
            <person name="Kollar L.M."/>
            <person name="Olsson S."/>
            <person name="Huttunen S."/>
            <person name="Landis J.B."/>
            <person name="Wickett N.J."/>
            <person name="Johnson M.G."/>
            <person name="Rensing S.A."/>
            <person name="Grimwood J."/>
            <person name="Schmutz J."/>
            <person name="Mcdaniel S.F."/>
        </authorList>
    </citation>
    <scope>NUCLEOTIDE SEQUENCE</scope>
    <source>
        <strain evidence="7">R40</strain>
    </source>
</reference>
<feature type="transmembrane region" description="Helical" evidence="6">
    <location>
        <begin position="227"/>
        <end position="246"/>
    </location>
</feature>
<protein>
    <recommendedName>
        <fullName evidence="6">Protein DETOXIFICATION</fullName>
    </recommendedName>
    <alternativeName>
        <fullName evidence="6">Multidrug and toxic compound extrusion protein</fullName>
    </alternativeName>
</protein>
<comment type="subcellular location">
    <subcellularLocation>
        <location evidence="1">Membrane</location>
        <topology evidence="1">Multi-pass membrane protein</topology>
    </subcellularLocation>
</comment>
<dbReference type="EMBL" id="CM026424">
    <property type="protein sequence ID" value="KAG0580689.1"/>
    <property type="molecule type" value="Genomic_DNA"/>
</dbReference>
<dbReference type="InterPro" id="IPR002528">
    <property type="entry name" value="MATE_fam"/>
</dbReference>
<keyword evidence="3 6" id="KW-0812">Transmembrane</keyword>
<accession>A0A8T0ICQ1</accession>